<reference evidence="2 3" key="1">
    <citation type="submission" date="2021-02" db="EMBL/GenBank/DDBJ databases">
        <title>Complete genome of Desulfoluna sp. strain ASN36.</title>
        <authorList>
            <person name="Takahashi A."/>
            <person name="Kojima H."/>
            <person name="Fukui M."/>
        </authorList>
    </citation>
    <scope>NUCLEOTIDE SEQUENCE [LARGE SCALE GENOMIC DNA]</scope>
    <source>
        <strain evidence="2 3">ASN36</strain>
    </source>
</reference>
<dbReference type="InterPro" id="IPR036515">
    <property type="entry name" value="Transposase_17_sf"/>
</dbReference>
<dbReference type="Proteomes" id="UP001320148">
    <property type="component" value="Chromosome"/>
</dbReference>
<proteinExistence type="predicted"/>
<sequence length="306" mass="35637">MPRVSRLVVPDEKAVYHVISRTALDGLPFKKIEKDELVRIIQRFSAVYHVDVLGYSVMGNHFHLLAQVYPDVLMTDAEVRRRFHLLYGDVPPFPESRMADLRRRFCSLSEYVKEIKQTFSRFYNKRKNRRGTLWGERFKSVIVQQGRTVIHCLAYIDLNAVRAGIVKRPEDYRWCSMGHHAQTGNKDGFLCLDAAFSEFGVEAPGEQMKRYRAYLYNAGVIEKKGKASISREVLDEASENNFKINSLRQLRYRTRYFSDSGIIGSREFVSVTYSRFKERFRSKHPKEPRAVKGIDGMYSLKRLAET</sequence>
<protein>
    <recommendedName>
        <fullName evidence="1">Transposase IS200-like domain-containing protein</fullName>
    </recommendedName>
</protein>
<dbReference type="RefSeq" id="WP_236890098.1">
    <property type="nucleotide sequence ID" value="NZ_AP024488.1"/>
</dbReference>
<dbReference type="EMBL" id="AP024488">
    <property type="protein sequence ID" value="BCS98720.1"/>
    <property type="molecule type" value="Genomic_DNA"/>
</dbReference>
<evidence type="ECO:0000313" key="3">
    <source>
        <dbReference type="Proteomes" id="UP001320148"/>
    </source>
</evidence>
<gene>
    <name evidence="2" type="ORF">DSLASN_43520</name>
</gene>
<keyword evidence="3" id="KW-1185">Reference proteome</keyword>
<organism evidence="2 3">
    <name type="scientific">Desulfoluna limicola</name>
    <dbReference type="NCBI Taxonomy" id="2810562"/>
    <lineage>
        <taxon>Bacteria</taxon>
        <taxon>Pseudomonadati</taxon>
        <taxon>Thermodesulfobacteriota</taxon>
        <taxon>Desulfobacteria</taxon>
        <taxon>Desulfobacterales</taxon>
        <taxon>Desulfolunaceae</taxon>
        <taxon>Desulfoluna</taxon>
    </lineage>
</organism>
<dbReference type="PANTHER" id="PTHR34322:SF2">
    <property type="entry name" value="TRANSPOSASE IS200-LIKE DOMAIN-CONTAINING PROTEIN"/>
    <property type="match status" value="1"/>
</dbReference>
<dbReference type="SMART" id="SM01321">
    <property type="entry name" value="Y1_Tnp"/>
    <property type="match status" value="1"/>
</dbReference>
<evidence type="ECO:0000259" key="1">
    <source>
        <dbReference type="SMART" id="SM01321"/>
    </source>
</evidence>
<evidence type="ECO:0000313" key="2">
    <source>
        <dbReference type="EMBL" id="BCS98720.1"/>
    </source>
</evidence>
<feature type="domain" description="Transposase IS200-like" evidence="1">
    <location>
        <begin position="11"/>
        <end position="159"/>
    </location>
</feature>
<dbReference type="SUPFAM" id="SSF143422">
    <property type="entry name" value="Transposase IS200-like"/>
    <property type="match status" value="1"/>
</dbReference>
<dbReference type="InterPro" id="IPR002686">
    <property type="entry name" value="Transposase_17"/>
</dbReference>
<name>A0ABM7PNS8_9BACT</name>
<dbReference type="PANTHER" id="PTHR34322">
    <property type="entry name" value="TRANSPOSASE, Y1_TNP DOMAIN-CONTAINING"/>
    <property type="match status" value="1"/>
</dbReference>
<accession>A0ABM7PNS8</accession>
<dbReference type="Gene3D" id="3.30.70.1290">
    <property type="entry name" value="Transposase IS200-like"/>
    <property type="match status" value="1"/>
</dbReference>